<feature type="non-terminal residue" evidence="3">
    <location>
        <position position="266"/>
    </location>
</feature>
<dbReference type="NCBIfam" id="NF033510">
    <property type="entry name" value="Ca_tandemer"/>
    <property type="match status" value="2"/>
</dbReference>
<evidence type="ECO:0000313" key="3">
    <source>
        <dbReference type="EMBL" id="KAB2472602.1"/>
    </source>
</evidence>
<gene>
    <name evidence="3" type="ORF">F9C29_29170</name>
</gene>
<comment type="caution">
    <text evidence="3">The sequence shown here is derived from an EMBL/GenBank/DDBJ whole genome shotgun (WGS) entry which is preliminary data.</text>
</comment>
<feature type="domain" description="Bacterial Ig-like" evidence="2">
    <location>
        <begin position="172"/>
        <end position="247"/>
    </location>
</feature>
<feature type="non-terminal residue" evidence="3">
    <location>
        <position position="1"/>
    </location>
</feature>
<dbReference type="Proteomes" id="UP000476281">
    <property type="component" value="Unassembled WGS sequence"/>
</dbReference>
<dbReference type="AlphaFoldDB" id="A0A6L3X5X2"/>
<feature type="domain" description="Bacterial Ig-like" evidence="2">
    <location>
        <begin position="58"/>
        <end position="145"/>
    </location>
</feature>
<protein>
    <recommendedName>
        <fullName evidence="2">Bacterial Ig-like domain-containing protein</fullName>
    </recommendedName>
</protein>
<evidence type="ECO:0000256" key="1">
    <source>
        <dbReference type="SAM" id="MobiDB-lite"/>
    </source>
</evidence>
<evidence type="ECO:0000259" key="2">
    <source>
        <dbReference type="Pfam" id="PF19077"/>
    </source>
</evidence>
<reference evidence="3 4" key="1">
    <citation type="submission" date="2019-09" db="EMBL/GenBank/DDBJ databases">
        <title>Reversal of blaTEM antimicrobial resistance by CRISPR-Cas9 in clinical E. coli and other Enterobacteriaceae strains.</title>
        <authorList>
            <person name="Tagliaferri T."/>
            <person name="Guimaraes N."/>
            <person name="Pereira M."/>
            <person name="Felicori L."/>
            <person name="Horz H.-P."/>
            <person name="Santos S."/>
            <person name="Mendes T."/>
        </authorList>
    </citation>
    <scope>NUCLEOTIDE SEQUENCE [LARGE SCALE GENOMIC DNA]</scope>
    <source>
        <strain evidence="3 4">E2_blaTEM_MG</strain>
    </source>
</reference>
<dbReference type="Gene3D" id="3.30.420.430">
    <property type="match status" value="2"/>
</dbReference>
<dbReference type="InterPro" id="IPR044016">
    <property type="entry name" value="Big_13"/>
</dbReference>
<accession>A0A6L3X5X2</accession>
<proteinExistence type="predicted"/>
<sequence length="266" mass="26568">NWSYTPLLPLTEGPHTFAVTATNTTTGETSGQSPIATVTVDLTAPTAPAIGAVTDDVGPITGPIADGQSTNDNRPTLTGTGTAGDTITVYDDGDPLGTVVVGPTGTWSYTPPALDDGSHTLTVTATDPAGNESTPSAGITIVVDTVSTTPVITSVTDNAGNAATPVPSGDPTNDTTPTLTGTAEPNSVVAIFDGATQIGTVSADGTGAWTFTPETALREGTHDFPVRATDPQGNVSQPSGVWSINIDLTAPQVPTIDTVSDNAPGG</sequence>
<organism evidence="3 4">
    <name type="scientific">Enterobacter hormaechei</name>
    <dbReference type="NCBI Taxonomy" id="158836"/>
    <lineage>
        <taxon>Bacteria</taxon>
        <taxon>Pseudomonadati</taxon>
        <taxon>Pseudomonadota</taxon>
        <taxon>Gammaproteobacteria</taxon>
        <taxon>Enterobacterales</taxon>
        <taxon>Enterobacteriaceae</taxon>
        <taxon>Enterobacter</taxon>
        <taxon>Enterobacter cloacae complex</taxon>
    </lineage>
</organism>
<dbReference type="Pfam" id="PF19077">
    <property type="entry name" value="Big_13"/>
    <property type="match status" value="2"/>
</dbReference>
<dbReference type="EMBL" id="WBSZ01001788">
    <property type="protein sequence ID" value="KAB2472602.1"/>
    <property type="molecule type" value="Genomic_DNA"/>
</dbReference>
<feature type="region of interest" description="Disordered" evidence="1">
    <location>
        <begin position="156"/>
        <end position="176"/>
    </location>
</feature>
<feature type="region of interest" description="Disordered" evidence="1">
    <location>
        <begin position="64"/>
        <end position="84"/>
    </location>
</feature>
<name>A0A6L3X5X2_9ENTR</name>
<evidence type="ECO:0000313" key="4">
    <source>
        <dbReference type="Proteomes" id="UP000476281"/>
    </source>
</evidence>
<feature type="compositionally biased region" description="Polar residues" evidence="1">
    <location>
        <begin position="67"/>
        <end position="84"/>
    </location>
</feature>